<gene>
    <name evidence="2" type="ORF">FY036_17845</name>
</gene>
<dbReference type="GO" id="GO:0000030">
    <property type="term" value="F:mannosyltransferase activity"/>
    <property type="evidence" value="ECO:0007669"/>
    <property type="project" value="TreeGrafter"/>
</dbReference>
<accession>A0A5D4GP16</accession>
<dbReference type="InterPro" id="IPR007577">
    <property type="entry name" value="GlycoTrfase_DXD_sugar-bd_CS"/>
</dbReference>
<dbReference type="GO" id="GO:0051999">
    <property type="term" value="P:mannosyl-inositol phosphorylceramide biosynthetic process"/>
    <property type="evidence" value="ECO:0007669"/>
    <property type="project" value="TreeGrafter"/>
</dbReference>
<dbReference type="SUPFAM" id="SSF53448">
    <property type="entry name" value="Nucleotide-diphospho-sugar transferases"/>
    <property type="match status" value="1"/>
</dbReference>
<proteinExistence type="predicted"/>
<dbReference type="GO" id="GO:0016020">
    <property type="term" value="C:membrane"/>
    <property type="evidence" value="ECO:0007669"/>
    <property type="project" value="GOC"/>
</dbReference>
<evidence type="ECO:0000313" key="2">
    <source>
        <dbReference type="EMBL" id="TYR30576.1"/>
    </source>
</evidence>
<dbReference type="InterPro" id="IPR029044">
    <property type="entry name" value="Nucleotide-diphossugar_trans"/>
</dbReference>
<dbReference type="Gene3D" id="3.90.550.20">
    <property type="match status" value="1"/>
</dbReference>
<protein>
    <recommendedName>
        <fullName evidence="4">Glycosyl transferase</fullName>
    </recommendedName>
</protein>
<sequence>MQSSGTAAIMETQSASGAVAADGTQGIPKIVHYVWVGTRALPDEDRRRVDAWQKIMPDWEFRRWGNDDVDFSSPFIRGAFSVRAWNRVSDYTRMDALARIGGVYLDTDVDIVRPFDPLLSNRAFLGFQTGDENPSEMVNGAVFGSVAGHWLPTAIRDHFNTKVKGHLDIGSFAGPGLLTHMLREKGLQSYRDEPFTVADVTLYPRRYFYPYWWADEFHPDCIVEDTFAVHRWAETWVAKPGLKARWKRKFFNRFGRHMPELALYVTRAVARRAAS</sequence>
<evidence type="ECO:0000313" key="3">
    <source>
        <dbReference type="Proteomes" id="UP000323258"/>
    </source>
</evidence>
<organism evidence="2 3">
    <name type="scientific">Neoaquamicrobium microcysteis</name>
    <dbReference type="NCBI Taxonomy" id="2682781"/>
    <lineage>
        <taxon>Bacteria</taxon>
        <taxon>Pseudomonadati</taxon>
        <taxon>Pseudomonadota</taxon>
        <taxon>Alphaproteobacteria</taxon>
        <taxon>Hyphomicrobiales</taxon>
        <taxon>Phyllobacteriaceae</taxon>
        <taxon>Neoaquamicrobium</taxon>
    </lineage>
</organism>
<keyword evidence="3" id="KW-1185">Reference proteome</keyword>
<dbReference type="OrthoDB" id="277808at2"/>
<keyword evidence="1" id="KW-0808">Transferase</keyword>
<dbReference type="InterPro" id="IPR051706">
    <property type="entry name" value="Glycosyltransferase_domain"/>
</dbReference>
<dbReference type="Proteomes" id="UP000323258">
    <property type="component" value="Unassembled WGS sequence"/>
</dbReference>
<comment type="caution">
    <text evidence="2">The sequence shown here is derived from an EMBL/GenBank/DDBJ whole genome shotgun (WGS) entry which is preliminary data.</text>
</comment>
<dbReference type="PANTHER" id="PTHR32385">
    <property type="entry name" value="MANNOSYL PHOSPHORYLINOSITOL CERAMIDE SYNTHASE"/>
    <property type="match status" value="1"/>
</dbReference>
<evidence type="ECO:0008006" key="4">
    <source>
        <dbReference type="Google" id="ProtNLM"/>
    </source>
</evidence>
<reference evidence="2 3" key="1">
    <citation type="submission" date="2019-08" db="EMBL/GenBank/DDBJ databases">
        <authorList>
            <person name="Seo Y.L."/>
        </authorList>
    </citation>
    <scope>NUCLEOTIDE SEQUENCE [LARGE SCALE GENOMIC DNA]</scope>
    <source>
        <strain evidence="2 3">MaA-C15</strain>
    </source>
</reference>
<dbReference type="Pfam" id="PF04488">
    <property type="entry name" value="Gly_transf_sug"/>
    <property type="match status" value="1"/>
</dbReference>
<dbReference type="PANTHER" id="PTHR32385:SF15">
    <property type="entry name" value="INOSITOL PHOSPHOCERAMIDE MANNOSYLTRANSFERASE 1"/>
    <property type="match status" value="1"/>
</dbReference>
<dbReference type="AlphaFoldDB" id="A0A5D4GP16"/>
<dbReference type="EMBL" id="VSZS01000066">
    <property type="protein sequence ID" value="TYR30576.1"/>
    <property type="molecule type" value="Genomic_DNA"/>
</dbReference>
<name>A0A5D4GP16_9HYPH</name>
<dbReference type="RefSeq" id="WP_148916112.1">
    <property type="nucleotide sequence ID" value="NZ_VSZS01000066.1"/>
</dbReference>
<reference evidence="2 3" key="2">
    <citation type="submission" date="2019-09" db="EMBL/GenBank/DDBJ databases">
        <title>Mesorhizobium sp. MaA-C15 isolated from Microcystis aeruginosa.</title>
        <authorList>
            <person name="Jeong S.E."/>
            <person name="Jin H.M."/>
            <person name="Jeon C.O."/>
        </authorList>
    </citation>
    <scope>NUCLEOTIDE SEQUENCE [LARGE SCALE GENOMIC DNA]</scope>
    <source>
        <strain evidence="2 3">MaA-C15</strain>
    </source>
</reference>
<evidence type="ECO:0000256" key="1">
    <source>
        <dbReference type="ARBA" id="ARBA00022679"/>
    </source>
</evidence>